<evidence type="ECO:0000313" key="2">
    <source>
        <dbReference type="EMBL" id="RLV79926.1"/>
    </source>
</evidence>
<dbReference type="AlphaFoldDB" id="A0A3L8RJC6"/>
<accession>A0A3L8RJC6</accession>
<comment type="caution">
    <text evidence="2">The sequence shown here is derived from an EMBL/GenBank/DDBJ whole genome shotgun (WGS) entry which is preliminary data.</text>
</comment>
<gene>
    <name evidence="2" type="ORF">D3C57_116115</name>
</gene>
<sequence>MRLRLGLRLRLSVRRPVPVRRQLRLTGATDTTDTTEGLGPVTGPRPSVVSSRLLLRRPRHVPPEVRSGPEAASLVL</sequence>
<reference evidence="2 3" key="1">
    <citation type="journal article" date="2018" name="J. Biol. Chem.">
        <title>Discovery of the actinoplanic acid pathway in Streptomyces rapamycinicus reveals a genetically conserved synergism with rapamycin.</title>
        <authorList>
            <person name="Mrak P."/>
            <person name="Krastel P."/>
            <person name="Pivk Lukancic P."/>
            <person name="Tao J."/>
            <person name="Pistorius D."/>
            <person name="Moore C.M."/>
        </authorList>
    </citation>
    <scope>NUCLEOTIDE SEQUENCE [LARGE SCALE GENOMIC DNA]</scope>
    <source>
        <strain evidence="2 3">NRRL 5491</strain>
    </source>
</reference>
<protein>
    <submittedName>
        <fullName evidence="2">Uncharacterized protein</fullName>
    </submittedName>
</protein>
<evidence type="ECO:0000313" key="3">
    <source>
        <dbReference type="Proteomes" id="UP000281594"/>
    </source>
</evidence>
<name>A0A3L8RJC6_STRRN</name>
<feature type="region of interest" description="Disordered" evidence="1">
    <location>
        <begin position="23"/>
        <end position="47"/>
    </location>
</feature>
<dbReference type="Proteomes" id="UP000281594">
    <property type="component" value="Unassembled WGS sequence"/>
</dbReference>
<evidence type="ECO:0000256" key="1">
    <source>
        <dbReference type="SAM" id="MobiDB-lite"/>
    </source>
</evidence>
<organism evidence="2 3">
    <name type="scientific">Streptomyces rapamycinicus (strain ATCC 29253 / DSM 41530 / NRRL 5491 / AYB-994)</name>
    <name type="common">Streptomyces hygroscopicus (strain ATCC 29253)</name>
    <dbReference type="NCBI Taxonomy" id="1343740"/>
    <lineage>
        <taxon>Bacteria</taxon>
        <taxon>Bacillati</taxon>
        <taxon>Actinomycetota</taxon>
        <taxon>Actinomycetes</taxon>
        <taxon>Kitasatosporales</taxon>
        <taxon>Streptomycetaceae</taxon>
        <taxon>Streptomyces</taxon>
        <taxon>Streptomyces violaceusniger group</taxon>
    </lineage>
</organism>
<dbReference type="EMBL" id="QYCY01000001">
    <property type="protein sequence ID" value="RLV79926.1"/>
    <property type="molecule type" value="Genomic_DNA"/>
</dbReference>
<proteinExistence type="predicted"/>